<dbReference type="PANTHER" id="PTHR33217:SF9">
    <property type="entry name" value="MUTATOR FAMILY TRANSPOSASE"/>
    <property type="match status" value="1"/>
</dbReference>
<dbReference type="AlphaFoldDB" id="A0A5C7Y808"/>
<dbReference type="PROSITE" id="PS01007">
    <property type="entry name" value="TRANSPOSASE_MUTATOR"/>
    <property type="match status" value="1"/>
</dbReference>
<dbReference type="Proteomes" id="UP000321797">
    <property type="component" value="Unassembled WGS sequence"/>
</dbReference>
<evidence type="ECO:0000256" key="3">
    <source>
        <dbReference type="ARBA" id="ARBA00022578"/>
    </source>
</evidence>
<comment type="caution">
    <text evidence="8">The sequence shown here is derived from an EMBL/GenBank/DDBJ whole genome shotgun (WGS) entry which is preliminary data.</text>
</comment>
<keyword evidence="6" id="KW-0814">Transposable element</keyword>
<dbReference type="Pfam" id="PF00872">
    <property type="entry name" value="Transposase_mut"/>
    <property type="match status" value="1"/>
</dbReference>
<keyword evidence="3 6" id="KW-0815">Transposition</keyword>
<dbReference type="PANTHER" id="PTHR33217">
    <property type="entry name" value="TRANSPOSASE FOR INSERTION SEQUENCE ELEMENT IS1081"/>
    <property type="match status" value="1"/>
</dbReference>
<gene>
    <name evidence="8" type="ORF">E6Q54_07530</name>
</gene>
<dbReference type="EMBL" id="SSGD01000035">
    <property type="protein sequence ID" value="TXI57621.1"/>
    <property type="molecule type" value="Genomic_DNA"/>
</dbReference>
<feature type="region of interest" description="Disordered" evidence="7">
    <location>
        <begin position="1"/>
        <end position="20"/>
    </location>
</feature>
<protein>
    <recommendedName>
        <fullName evidence="6">Mutator family transposase</fullName>
    </recommendedName>
</protein>
<dbReference type="GO" id="GO:0003677">
    <property type="term" value="F:DNA binding"/>
    <property type="evidence" value="ECO:0007669"/>
    <property type="project" value="UniProtKB-UniRule"/>
</dbReference>
<comment type="function">
    <text evidence="1 6">Required for the transposition of the insertion element.</text>
</comment>
<feature type="compositionally biased region" description="Acidic residues" evidence="7">
    <location>
        <begin position="1"/>
        <end position="12"/>
    </location>
</feature>
<evidence type="ECO:0000256" key="5">
    <source>
        <dbReference type="ARBA" id="ARBA00023172"/>
    </source>
</evidence>
<keyword evidence="5 6" id="KW-0233">DNA recombination</keyword>
<dbReference type="NCBIfam" id="NF033543">
    <property type="entry name" value="transpos_IS256"/>
    <property type="match status" value="1"/>
</dbReference>
<dbReference type="GO" id="GO:0004803">
    <property type="term" value="F:transposase activity"/>
    <property type="evidence" value="ECO:0007669"/>
    <property type="project" value="UniProtKB-UniRule"/>
</dbReference>
<comment type="similarity">
    <text evidence="2 6">Belongs to the transposase mutator family.</text>
</comment>
<accession>A0A5C7Y808</accession>
<dbReference type="InterPro" id="IPR001207">
    <property type="entry name" value="Transposase_mutator"/>
</dbReference>
<proteinExistence type="inferred from homology"/>
<keyword evidence="4 6" id="KW-0238">DNA-binding</keyword>
<dbReference type="GO" id="GO:0006313">
    <property type="term" value="P:DNA transposition"/>
    <property type="evidence" value="ECO:0007669"/>
    <property type="project" value="UniProtKB-UniRule"/>
</dbReference>
<evidence type="ECO:0000256" key="4">
    <source>
        <dbReference type="ARBA" id="ARBA00023125"/>
    </source>
</evidence>
<sequence>MLTVVDDVDESNDNTGSGRSLLDEIVRDGARKMLAAALEAEVAAYIEQFTDLLDENGHRLVVRNGHHEERTVLTAAGGVPVRAPRVNDKRTDADTEQRCRFASAILPAWARKSPQISEVLPLLYLHGLSSGDFGPALEQFLGTGAGLSASAIIRLTAQWQDEAKAFGARDLSGTDYVYLWVDGIHLKVRLEQEKLCLLVMIGVRTDGRKELVAINDGFRESAESWADLLRGCRRRGMTAPVLAVGDGALGFWKAIREVFPDTREQRCWWHKQGNVLATLPKSAHPSALAALKEIYNAEDIDKAQLAIKAFEIDYGAKYPKAVAKIVDDADVLLEFFKYPAEHWIHLRTTNPIESTFATVRLRTNVTKGPGSRAAGLAMAYKLIEAAQTRWRAVNAPHLVALVRAGAVFHKGKLLERPIEITPEPSTAEPETVGSEVA</sequence>
<evidence type="ECO:0000313" key="8">
    <source>
        <dbReference type="EMBL" id="TXI57621.1"/>
    </source>
</evidence>
<evidence type="ECO:0000256" key="6">
    <source>
        <dbReference type="RuleBase" id="RU365089"/>
    </source>
</evidence>
<name>A0A5C7Y808_9MYCO</name>
<reference evidence="8 9" key="1">
    <citation type="submission" date="2018-09" db="EMBL/GenBank/DDBJ databases">
        <title>Metagenome Assembled Genomes from an Advanced Water Purification Facility.</title>
        <authorList>
            <person name="Stamps B.W."/>
            <person name="Spear J.R."/>
        </authorList>
    </citation>
    <scope>NUCLEOTIDE SEQUENCE [LARGE SCALE GENOMIC DNA]</scope>
    <source>
        <strain evidence="8">Bin_29_2</strain>
    </source>
</reference>
<dbReference type="RefSeq" id="WP_276759739.1">
    <property type="nucleotide sequence ID" value="NZ_SSGD01000035.1"/>
</dbReference>
<evidence type="ECO:0000256" key="7">
    <source>
        <dbReference type="SAM" id="MobiDB-lite"/>
    </source>
</evidence>
<organism evidence="8 9">
    <name type="scientific">Mycolicibacter arupensis</name>
    <dbReference type="NCBI Taxonomy" id="342002"/>
    <lineage>
        <taxon>Bacteria</taxon>
        <taxon>Bacillati</taxon>
        <taxon>Actinomycetota</taxon>
        <taxon>Actinomycetes</taxon>
        <taxon>Mycobacteriales</taxon>
        <taxon>Mycobacteriaceae</taxon>
        <taxon>Mycolicibacter</taxon>
    </lineage>
</organism>
<evidence type="ECO:0000256" key="2">
    <source>
        <dbReference type="ARBA" id="ARBA00010961"/>
    </source>
</evidence>
<evidence type="ECO:0000313" key="9">
    <source>
        <dbReference type="Proteomes" id="UP000321797"/>
    </source>
</evidence>
<evidence type="ECO:0000256" key="1">
    <source>
        <dbReference type="ARBA" id="ARBA00002190"/>
    </source>
</evidence>